<evidence type="ECO:0000313" key="4">
    <source>
        <dbReference type="EMBL" id="GBF96969.1"/>
    </source>
</evidence>
<sequence>MDCARGLQRVAVRAPLASRPVPRARCRCTAAAPAAAARAPGALKVPSKPRLTFVGFSGAVDGASGRGPHSWLRQRLSGVLPLPPITRSDEEFRQAGVEFLSTANGICVAELCELFDKVGFPRRDPERLKVALCNTHRMVWARATRQSGNARRGELLGIARATSDGALTATVWDVAVTPSWQRAGLGRGLMERLTRALVEDGIPSISLYAEPQVVELYKRLGFKEDGVRPLPVQTFRKAAPALPAGQQAKQQPCLAGIVGGGRR</sequence>
<keyword evidence="2" id="KW-0012">Acyltransferase</keyword>
<evidence type="ECO:0000313" key="5">
    <source>
        <dbReference type="Proteomes" id="UP000247498"/>
    </source>
</evidence>
<dbReference type="OrthoDB" id="2744543at2759"/>
<dbReference type="Proteomes" id="UP000247498">
    <property type="component" value="Unassembled WGS sequence"/>
</dbReference>
<name>A0A2V0PBQ7_9CHLO</name>
<keyword evidence="1 4" id="KW-0808">Transferase</keyword>
<reference evidence="4 5" key="1">
    <citation type="journal article" date="2018" name="Sci. Rep.">
        <title>Raphidocelis subcapitata (=Pseudokirchneriella subcapitata) provides an insight into genome evolution and environmental adaptations in the Sphaeropleales.</title>
        <authorList>
            <person name="Suzuki S."/>
            <person name="Yamaguchi H."/>
            <person name="Nakajima N."/>
            <person name="Kawachi M."/>
        </authorList>
    </citation>
    <scope>NUCLEOTIDE SEQUENCE [LARGE SCALE GENOMIC DNA]</scope>
    <source>
        <strain evidence="4 5">NIES-35</strain>
    </source>
</reference>
<feature type="domain" description="N-acetyltransferase" evidence="3">
    <location>
        <begin position="98"/>
        <end position="249"/>
    </location>
</feature>
<protein>
    <submittedName>
        <fullName evidence="4">Acetyltransferase</fullName>
    </submittedName>
</protein>
<dbReference type="InterPro" id="IPR000182">
    <property type="entry name" value="GNAT_dom"/>
</dbReference>
<organism evidence="4 5">
    <name type="scientific">Raphidocelis subcapitata</name>
    <dbReference type="NCBI Taxonomy" id="307507"/>
    <lineage>
        <taxon>Eukaryota</taxon>
        <taxon>Viridiplantae</taxon>
        <taxon>Chlorophyta</taxon>
        <taxon>core chlorophytes</taxon>
        <taxon>Chlorophyceae</taxon>
        <taxon>CS clade</taxon>
        <taxon>Sphaeropleales</taxon>
        <taxon>Selenastraceae</taxon>
        <taxon>Raphidocelis</taxon>
    </lineage>
</organism>
<dbReference type="GO" id="GO:0008080">
    <property type="term" value="F:N-acetyltransferase activity"/>
    <property type="evidence" value="ECO:0007669"/>
    <property type="project" value="InterPro"/>
</dbReference>
<comment type="caution">
    <text evidence="4">The sequence shown here is derived from an EMBL/GenBank/DDBJ whole genome shotgun (WGS) entry which is preliminary data.</text>
</comment>
<dbReference type="PANTHER" id="PTHR43626">
    <property type="entry name" value="ACYL-COA N-ACYLTRANSFERASE"/>
    <property type="match status" value="1"/>
</dbReference>
<dbReference type="PANTHER" id="PTHR43626:SF4">
    <property type="entry name" value="GCN5-RELATED N-ACETYLTRANSFERASE 2, CHLOROPLASTIC"/>
    <property type="match status" value="1"/>
</dbReference>
<dbReference type="CDD" id="cd04301">
    <property type="entry name" value="NAT_SF"/>
    <property type="match status" value="1"/>
</dbReference>
<dbReference type="GO" id="GO:0005737">
    <property type="term" value="C:cytoplasm"/>
    <property type="evidence" value="ECO:0007669"/>
    <property type="project" value="TreeGrafter"/>
</dbReference>
<accession>A0A2V0PBQ7</accession>
<evidence type="ECO:0000256" key="1">
    <source>
        <dbReference type="ARBA" id="ARBA00022679"/>
    </source>
</evidence>
<dbReference type="AlphaFoldDB" id="A0A2V0PBQ7"/>
<dbReference type="STRING" id="307507.A0A2V0PBQ7"/>
<dbReference type="EMBL" id="BDRX01000089">
    <property type="protein sequence ID" value="GBF96969.1"/>
    <property type="molecule type" value="Genomic_DNA"/>
</dbReference>
<evidence type="ECO:0000256" key="2">
    <source>
        <dbReference type="ARBA" id="ARBA00023315"/>
    </source>
</evidence>
<dbReference type="InParanoid" id="A0A2V0PBQ7"/>
<dbReference type="InterPro" id="IPR045039">
    <property type="entry name" value="NSI-like"/>
</dbReference>
<gene>
    <name evidence="4" type="ORF">Rsub_09049</name>
</gene>
<dbReference type="Gene3D" id="3.40.630.30">
    <property type="match status" value="1"/>
</dbReference>
<dbReference type="SUPFAM" id="SSF55729">
    <property type="entry name" value="Acyl-CoA N-acyltransferases (Nat)"/>
    <property type="match status" value="1"/>
</dbReference>
<proteinExistence type="predicted"/>
<dbReference type="PROSITE" id="PS51186">
    <property type="entry name" value="GNAT"/>
    <property type="match status" value="1"/>
</dbReference>
<dbReference type="FunCoup" id="A0A2V0PBQ7">
    <property type="interactions" value="5"/>
</dbReference>
<dbReference type="Pfam" id="PF00583">
    <property type="entry name" value="Acetyltransf_1"/>
    <property type="match status" value="1"/>
</dbReference>
<dbReference type="InterPro" id="IPR016181">
    <property type="entry name" value="Acyl_CoA_acyltransferase"/>
</dbReference>
<keyword evidence="5" id="KW-1185">Reference proteome</keyword>
<evidence type="ECO:0000259" key="3">
    <source>
        <dbReference type="PROSITE" id="PS51186"/>
    </source>
</evidence>